<comment type="caution">
    <text evidence="5">The sequence shown here is derived from an EMBL/GenBank/DDBJ whole genome shotgun (WGS) entry which is preliminary data.</text>
</comment>
<dbReference type="InterPro" id="IPR028359">
    <property type="entry name" value="UDP_ManNAc/GlcNAc_DH"/>
</dbReference>
<dbReference type="InterPro" id="IPR036220">
    <property type="entry name" value="UDP-Glc/GDP-Man_DH_C_sf"/>
</dbReference>
<sequence>MTAIAGKSARAGIIGLGYVGLPLAITIARSGFTVTGFDIDPEKITALDAGTSYIEAVPAEALAAETQAGRFRSTTDFAVLSECDVVVICVPTPLTKQREPDMSYVVKTAEAIARTLRPGQLVVLESTTWPGTTDELVRPILERGGLRSGVDFFLGFSPEREDPGNRDFDTATIPKVVAGDGEAASALMQAFYGAVVKATVPVSSNATAEAVKLTENVFRAVNIALVNELKVLYEAMGIDIWEVVDAAKTKPFGYMPFYPGPGLGGHCIPIDPFYLTWKSREFELPTRFIELAGEINSAMPRHVVSQLAEALDIRLGKALSRSRILVIGLAYKKNVPDIRESPSLKLIELIEERKGAVDYHDPFVAEVPGTREYMALKGRRSVELDEQAVRGYDAVLISTDHDIVDYGALAQWSPLIVDTRNAFARRGIEGSNIVKA</sequence>
<proteinExistence type="inferred from homology"/>
<evidence type="ECO:0000256" key="3">
    <source>
        <dbReference type="PIRNR" id="PIRNR000124"/>
    </source>
</evidence>
<dbReference type="InterPro" id="IPR014027">
    <property type="entry name" value="UDP-Glc/GDP-Man_DH_C"/>
</dbReference>
<dbReference type="SUPFAM" id="SSF52413">
    <property type="entry name" value="UDP-glucose/GDP-mannose dehydrogenase C-terminal domain"/>
    <property type="match status" value="1"/>
</dbReference>
<gene>
    <name evidence="5" type="ORF">HV823_02820</name>
</gene>
<evidence type="ECO:0000259" key="4">
    <source>
        <dbReference type="SMART" id="SM00984"/>
    </source>
</evidence>
<dbReference type="SMART" id="SM00984">
    <property type="entry name" value="UDPG_MGDP_dh_C"/>
    <property type="match status" value="1"/>
</dbReference>
<dbReference type="PANTHER" id="PTHR43491:SF1">
    <property type="entry name" value="UDP-N-ACETYL-D-MANNOSAMINE DEHYDROGENASE"/>
    <property type="match status" value="1"/>
</dbReference>
<reference evidence="5 6" key="1">
    <citation type="submission" date="2020-06" db="EMBL/GenBank/DDBJ databases">
        <title>Rhizobium sp.nov. isolated from the tomato plant.</title>
        <authorList>
            <person name="Thin K.K."/>
            <person name="Zhang X."/>
            <person name="He S."/>
        </authorList>
    </citation>
    <scope>NUCLEOTIDE SEQUENCE [LARGE SCALE GENOMIC DNA]</scope>
    <source>
        <strain evidence="5 6">DBTS2</strain>
    </source>
</reference>
<dbReference type="SUPFAM" id="SSF48179">
    <property type="entry name" value="6-phosphogluconate dehydrogenase C-terminal domain-like"/>
    <property type="match status" value="1"/>
</dbReference>
<dbReference type="EMBL" id="JABXYK010000002">
    <property type="protein sequence ID" value="NVP54182.1"/>
    <property type="molecule type" value="Genomic_DNA"/>
</dbReference>
<organism evidence="5 6">
    <name type="scientific">Mycoplana rhizolycopersici</name>
    <dbReference type="NCBI Taxonomy" id="2746702"/>
    <lineage>
        <taxon>Bacteria</taxon>
        <taxon>Pseudomonadati</taxon>
        <taxon>Pseudomonadota</taxon>
        <taxon>Alphaproteobacteria</taxon>
        <taxon>Hyphomicrobiales</taxon>
        <taxon>Rhizobiaceae</taxon>
        <taxon>Mycoplana</taxon>
    </lineage>
</organism>
<protein>
    <submittedName>
        <fullName evidence="5">Nucleotide sugar dehydrogenase</fullName>
    </submittedName>
</protein>
<dbReference type="NCBIfam" id="TIGR03026">
    <property type="entry name" value="NDP-sugDHase"/>
    <property type="match status" value="1"/>
</dbReference>
<evidence type="ECO:0000313" key="6">
    <source>
        <dbReference type="Proteomes" id="UP000659172"/>
    </source>
</evidence>
<evidence type="ECO:0000256" key="2">
    <source>
        <dbReference type="ARBA" id="ARBA00023027"/>
    </source>
</evidence>
<feature type="domain" description="UDP-glucose/GDP-mannose dehydrogenase C-terminal" evidence="4">
    <location>
        <begin position="325"/>
        <end position="425"/>
    </location>
</feature>
<dbReference type="PANTHER" id="PTHR43491">
    <property type="entry name" value="UDP-N-ACETYL-D-MANNOSAMINE DEHYDROGENASE"/>
    <property type="match status" value="1"/>
</dbReference>
<dbReference type="SUPFAM" id="SSF51735">
    <property type="entry name" value="NAD(P)-binding Rossmann-fold domains"/>
    <property type="match status" value="1"/>
</dbReference>
<name>A0ABX2QB00_9HYPH</name>
<dbReference type="InterPro" id="IPR017476">
    <property type="entry name" value="UDP-Glc/GDP-Man"/>
</dbReference>
<dbReference type="PIRSF" id="PIRSF000124">
    <property type="entry name" value="UDPglc_GDPman_dh"/>
    <property type="match status" value="1"/>
</dbReference>
<accession>A0ABX2QB00</accession>
<dbReference type="RefSeq" id="WP_176948655.1">
    <property type="nucleotide sequence ID" value="NZ_JABXYK010000002.1"/>
</dbReference>
<dbReference type="PIRSF" id="PIRSF500136">
    <property type="entry name" value="UDP_ManNAc_DH"/>
    <property type="match status" value="1"/>
</dbReference>
<dbReference type="InterPro" id="IPR036291">
    <property type="entry name" value="NAD(P)-bd_dom_sf"/>
</dbReference>
<dbReference type="Proteomes" id="UP000659172">
    <property type="component" value="Unassembled WGS sequence"/>
</dbReference>
<dbReference type="InterPro" id="IPR014026">
    <property type="entry name" value="UDP-Glc/GDP-Man_DH_dimer"/>
</dbReference>
<evidence type="ECO:0000313" key="5">
    <source>
        <dbReference type="EMBL" id="NVP54182.1"/>
    </source>
</evidence>
<evidence type="ECO:0000256" key="1">
    <source>
        <dbReference type="ARBA" id="ARBA00023002"/>
    </source>
</evidence>
<dbReference type="InterPro" id="IPR001732">
    <property type="entry name" value="UDP-Glc/GDP-Man_DH_N"/>
</dbReference>
<dbReference type="Gene3D" id="3.40.50.720">
    <property type="entry name" value="NAD(P)-binding Rossmann-like Domain"/>
    <property type="match status" value="2"/>
</dbReference>
<dbReference type="Pfam" id="PF00984">
    <property type="entry name" value="UDPG_MGDP_dh"/>
    <property type="match status" value="1"/>
</dbReference>
<dbReference type="Pfam" id="PF03720">
    <property type="entry name" value="UDPG_MGDP_dh_C"/>
    <property type="match status" value="1"/>
</dbReference>
<dbReference type="InterPro" id="IPR008927">
    <property type="entry name" value="6-PGluconate_DH-like_C_sf"/>
</dbReference>
<dbReference type="Pfam" id="PF03721">
    <property type="entry name" value="UDPG_MGDP_dh_N"/>
    <property type="match status" value="1"/>
</dbReference>
<keyword evidence="2" id="KW-0520">NAD</keyword>
<keyword evidence="6" id="KW-1185">Reference proteome</keyword>
<comment type="similarity">
    <text evidence="3">Belongs to the UDP-glucose/GDP-mannose dehydrogenase family.</text>
</comment>
<keyword evidence="1" id="KW-0560">Oxidoreductase</keyword>